<dbReference type="AlphaFoldDB" id="A0A4C1TKK7"/>
<evidence type="ECO:0000313" key="2">
    <source>
        <dbReference type="Proteomes" id="UP000299102"/>
    </source>
</evidence>
<sequence>MYPTARTLSHYRNIYVIAGRDGVTADGPKMVTTGRPMAAKIYKSTEETASLYAAERGPVSPRVSFYGFSHTKFYNQVAATAYQLLSIQTITMKTDMRSSATLNVYRECECVGGSEASVGFDPEHGRIDRLAFDLNHSLRVTEHVERSIAGVIIAAVTTVVSRPRPAPGQRGRLRAACPSRKKQKYRRKTYVVIEETGNRHNATRKFLVFAIVVRNPK</sequence>
<reference evidence="1 2" key="1">
    <citation type="journal article" date="2019" name="Commun. Biol.">
        <title>The bagworm genome reveals a unique fibroin gene that provides high tensile strength.</title>
        <authorList>
            <person name="Kono N."/>
            <person name="Nakamura H."/>
            <person name="Ohtoshi R."/>
            <person name="Tomita M."/>
            <person name="Numata K."/>
            <person name="Arakawa K."/>
        </authorList>
    </citation>
    <scope>NUCLEOTIDE SEQUENCE [LARGE SCALE GENOMIC DNA]</scope>
</reference>
<accession>A0A4C1TKK7</accession>
<evidence type="ECO:0000313" key="1">
    <source>
        <dbReference type="EMBL" id="GBP13977.1"/>
    </source>
</evidence>
<dbReference type="EMBL" id="BGZK01000060">
    <property type="protein sequence ID" value="GBP13977.1"/>
    <property type="molecule type" value="Genomic_DNA"/>
</dbReference>
<comment type="caution">
    <text evidence="1">The sequence shown here is derived from an EMBL/GenBank/DDBJ whole genome shotgun (WGS) entry which is preliminary data.</text>
</comment>
<protein>
    <submittedName>
        <fullName evidence="1">Uncharacterized protein</fullName>
    </submittedName>
</protein>
<name>A0A4C1TKK7_EUMVA</name>
<keyword evidence="2" id="KW-1185">Reference proteome</keyword>
<dbReference type="Proteomes" id="UP000299102">
    <property type="component" value="Unassembled WGS sequence"/>
</dbReference>
<organism evidence="1 2">
    <name type="scientific">Eumeta variegata</name>
    <name type="common">Bagworm moth</name>
    <name type="synonym">Eumeta japonica</name>
    <dbReference type="NCBI Taxonomy" id="151549"/>
    <lineage>
        <taxon>Eukaryota</taxon>
        <taxon>Metazoa</taxon>
        <taxon>Ecdysozoa</taxon>
        <taxon>Arthropoda</taxon>
        <taxon>Hexapoda</taxon>
        <taxon>Insecta</taxon>
        <taxon>Pterygota</taxon>
        <taxon>Neoptera</taxon>
        <taxon>Endopterygota</taxon>
        <taxon>Lepidoptera</taxon>
        <taxon>Glossata</taxon>
        <taxon>Ditrysia</taxon>
        <taxon>Tineoidea</taxon>
        <taxon>Psychidae</taxon>
        <taxon>Oiketicinae</taxon>
        <taxon>Eumeta</taxon>
    </lineage>
</organism>
<gene>
    <name evidence="1" type="ORF">EVAR_10533_1</name>
</gene>
<proteinExistence type="predicted"/>